<organism evidence="4 5">
    <name type="scientific">Ditylenchus dipsaci</name>
    <dbReference type="NCBI Taxonomy" id="166011"/>
    <lineage>
        <taxon>Eukaryota</taxon>
        <taxon>Metazoa</taxon>
        <taxon>Ecdysozoa</taxon>
        <taxon>Nematoda</taxon>
        <taxon>Chromadorea</taxon>
        <taxon>Rhabditida</taxon>
        <taxon>Tylenchina</taxon>
        <taxon>Tylenchomorpha</taxon>
        <taxon>Sphaerularioidea</taxon>
        <taxon>Anguinidae</taxon>
        <taxon>Anguininae</taxon>
        <taxon>Ditylenchus</taxon>
    </lineage>
</organism>
<dbReference type="PROSITE" id="PS50082">
    <property type="entry name" value="WD_REPEATS_2"/>
    <property type="match status" value="1"/>
</dbReference>
<keyword evidence="2" id="KW-0677">Repeat</keyword>
<dbReference type="SUPFAM" id="SSF50978">
    <property type="entry name" value="WD40 repeat-like"/>
    <property type="match status" value="1"/>
</dbReference>
<dbReference type="InterPro" id="IPR049916">
    <property type="entry name" value="WDR72-like"/>
</dbReference>
<keyword evidence="4" id="KW-1185">Reference proteome</keyword>
<dbReference type="Pfam" id="PF00400">
    <property type="entry name" value="WD40"/>
    <property type="match status" value="2"/>
</dbReference>
<sequence length="668" mass="74656">MTSSQTPMAISSGLVVQLSYGQETPRNQISHVSCLLNGRIIVTGTTEGQVIHYSCISPCSLSSTSTKYLTCSQDGHICLWDSQDGRVVESVRGNYVHRMIIPHSSSTSTPPQPSDNFLFVLVTMLKLLWWMLSSRVEPDWINTMTIVHPSDKHDVVIGVSVSGMIKLWSLNDLDKRDPGHVIYEDESKTMTSQNVQFIACSHLNTRMMLVICTNSWQIVDPSNLKQLIISECAIEGIQGCIIDIDRVAIGFADSTIVLFQLPRSKLVGKQIRERFGDSPTNIGNIDQPFVFALVKGISTSPTTPLWSTVQFHFDTRTSSDGRRRRVAYRVDQHGSLSVWHIPKNYDLLVNEFIRSRKPVVYEPTIRQSFAEVWNRLNPSPPNISGTDDDHFITATVYVGNQNKLFFGREDGSILMMNACHAIMNQLLDNPNIENINHRVLCGHSAAVNCFLYPYEDSPRYDSQILLSGGADFAVVVWNITTGLKLHRFCCQGGPVLRMLVPPPNCNPRVLHTICAIAGDNSASLLSLKENKCVLLASRQQFPIIDVKWRPLDDFMLLRCEDDSVYVWEIETCNLDRIVTGLITEDVMEACKEQIGLMDAEDEAGASQAVQMFRALKNKNVAVIKKIAAHGDDKNTNADMFSTSTGLLPPMDVVQLKNVLIKLILCYSM</sequence>
<accession>A0A915CN11</accession>
<dbReference type="SMART" id="SM00320">
    <property type="entry name" value="WD40"/>
    <property type="match status" value="3"/>
</dbReference>
<dbReference type="PROSITE" id="PS00678">
    <property type="entry name" value="WD_REPEATS_1"/>
    <property type="match status" value="1"/>
</dbReference>
<dbReference type="InterPro" id="IPR001680">
    <property type="entry name" value="WD40_rpt"/>
</dbReference>
<evidence type="ECO:0000313" key="4">
    <source>
        <dbReference type="Proteomes" id="UP000887574"/>
    </source>
</evidence>
<dbReference type="InterPro" id="IPR019775">
    <property type="entry name" value="WD40_repeat_CS"/>
</dbReference>
<feature type="repeat" description="WD" evidence="3">
    <location>
        <begin position="461"/>
        <end position="487"/>
    </location>
</feature>
<dbReference type="Proteomes" id="UP000887574">
    <property type="component" value="Unplaced"/>
</dbReference>
<proteinExistence type="predicted"/>
<dbReference type="AlphaFoldDB" id="A0A915CN11"/>
<keyword evidence="1 3" id="KW-0853">WD repeat</keyword>
<dbReference type="InterPro" id="IPR036322">
    <property type="entry name" value="WD40_repeat_dom_sf"/>
</dbReference>
<evidence type="ECO:0000313" key="5">
    <source>
        <dbReference type="WBParaSite" id="jg10717"/>
    </source>
</evidence>
<name>A0A915CN11_9BILA</name>
<evidence type="ECO:0000256" key="2">
    <source>
        <dbReference type="ARBA" id="ARBA00022737"/>
    </source>
</evidence>
<dbReference type="PANTHER" id="PTHR44099:SF4">
    <property type="entry name" value="RABCONNECTIN-3B, ISOFORM A"/>
    <property type="match status" value="1"/>
</dbReference>
<dbReference type="WBParaSite" id="jg10717">
    <property type="protein sequence ID" value="jg10717"/>
    <property type="gene ID" value="jg10717"/>
</dbReference>
<protein>
    <submittedName>
        <fullName evidence="5">WD_REPEATS_REGION domain-containing protein</fullName>
    </submittedName>
</protein>
<evidence type="ECO:0000256" key="3">
    <source>
        <dbReference type="PROSITE-ProRule" id="PRU00221"/>
    </source>
</evidence>
<dbReference type="PANTHER" id="PTHR44099">
    <property type="entry name" value="RABCONNECTIN-3B, ISOFORM A"/>
    <property type="match status" value="1"/>
</dbReference>
<evidence type="ECO:0000256" key="1">
    <source>
        <dbReference type="ARBA" id="ARBA00022574"/>
    </source>
</evidence>
<reference evidence="5" key="1">
    <citation type="submission" date="2022-11" db="UniProtKB">
        <authorList>
            <consortium name="WormBaseParasite"/>
        </authorList>
    </citation>
    <scope>IDENTIFICATION</scope>
</reference>
<dbReference type="InterPro" id="IPR015943">
    <property type="entry name" value="WD40/YVTN_repeat-like_dom_sf"/>
</dbReference>
<dbReference type="GO" id="GO:0005737">
    <property type="term" value="C:cytoplasm"/>
    <property type="evidence" value="ECO:0007669"/>
    <property type="project" value="TreeGrafter"/>
</dbReference>
<dbReference type="Gene3D" id="2.130.10.10">
    <property type="entry name" value="YVTN repeat-like/Quinoprotein amine dehydrogenase"/>
    <property type="match status" value="2"/>
</dbReference>